<gene>
    <name evidence="5" type="ORF">PLUA15_270030</name>
</gene>
<comment type="caution">
    <text evidence="5">The sequence shown here is derived from an EMBL/GenBank/DDBJ whole genome shotgun (WGS) entry which is preliminary data.</text>
</comment>
<proteinExistence type="predicted"/>
<dbReference type="Pfam" id="PF09327">
    <property type="entry name" value="Phage_Tail_Tip"/>
    <property type="match status" value="1"/>
</dbReference>
<dbReference type="Pfam" id="PF13550">
    <property type="entry name" value="Phage-tail_3"/>
    <property type="match status" value="1"/>
</dbReference>
<organism evidence="5 6">
    <name type="scientific">Pseudomonas lundensis</name>
    <dbReference type="NCBI Taxonomy" id="86185"/>
    <lineage>
        <taxon>Bacteria</taxon>
        <taxon>Pseudomonadati</taxon>
        <taxon>Pseudomonadota</taxon>
        <taxon>Gammaproteobacteria</taxon>
        <taxon>Pseudomonadales</taxon>
        <taxon>Pseudomonadaceae</taxon>
        <taxon>Pseudomonas</taxon>
    </lineage>
</organism>
<feature type="domain" description="Tip attachment protein J" evidence="3">
    <location>
        <begin position="339"/>
        <end position="497"/>
    </location>
</feature>
<dbReference type="EMBL" id="OBKZ01000020">
    <property type="protein sequence ID" value="SOB53048.1"/>
    <property type="molecule type" value="Genomic_DNA"/>
</dbReference>
<dbReference type="InterPro" id="IPR015406">
    <property type="entry name" value="GpJ_CSF"/>
</dbReference>
<dbReference type="InterPro" id="IPR036116">
    <property type="entry name" value="FN3_sf"/>
</dbReference>
<evidence type="ECO:0000256" key="1">
    <source>
        <dbReference type="SAM" id="MobiDB-lite"/>
    </source>
</evidence>
<evidence type="ECO:0000259" key="2">
    <source>
        <dbReference type="Pfam" id="PF09327"/>
    </source>
</evidence>
<dbReference type="CDD" id="cd00063">
    <property type="entry name" value="FN3"/>
    <property type="match status" value="1"/>
</dbReference>
<dbReference type="InterPro" id="IPR053171">
    <property type="entry name" value="Viral_Tip_Attach_Protein"/>
</dbReference>
<dbReference type="InterPro" id="IPR032876">
    <property type="entry name" value="J_dom"/>
</dbReference>
<feature type="domain" description="Tip attachment protein J central straight fiber" evidence="2">
    <location>
        <begin position="1002"/>
        <end position="1139"/>
    </location>
</feature>
<dbReference type="RefSeq" id="WP_097192128.1">
    <property type="nucleotide sequence ID" value="NZ_OBKZ01000020.1"/>
</dbReference>
<protein>
    <submittedName>
        <fullName evidence="5">Phage host specificity protein</fullName>
    </submittedName>
</protein>
<dbReference type="Pfam" id="PF24801">
    <property type="entry name" value="FNIII-A_GpJ"/>
    <property type="match status" value="1"/>
</dbReference>
<evidence type="ECO:0000259" key="4">
    <source>
        <dbReference type="Pfam" id="PF24801"/>
    </source>
</evidence>
<reference evidence="5 6" key="1">
    <citation type="submission" date="2017-08" db="EMBL/GenBank/DDBJ databases">
        <authorList>
            <person name="Chaillou S."/>
        </authorList>
    </citation>
    <scope>NUCLEOTIDE SEQUENCE [LARGE SCALE GENOMIC DNA]</scope>
    <source>
        <strain evidence="5 6">MFPA15A1205</strain>
    </source>
</reference>
<evidence type="ECO:0000313" key="5">
    <source>
        <dbReference type="EMBL" id="SOB53048.1"/>
    </source>
</evidence>
<name>A0AAX2H994_9PSED</name>
<dbReference type="InterPro" id="IPR013783">
    <property type="entry name" value="Ig-like_fold"/>
</dbReference>
<accession>A0AAX2H994</accession>
<feature type="region of interest" description="Disordered" evidence="1">
    <location>
        <begin position="1"/>
        <end position="22"/>
    </location>
</feature>
<dbReference type="InterPro" id="IPR055385">
    <property type="entry name" value="GpJ_HDII-ins2"/>
</dbReference>
<dbReference type="Proteomes" id="UP000219564">
    <property type="component" value="Unassembled WGS sequence"/>
</dbReference>
<dbReference type="AlphaFoldDB" id="A0AAX2H994"/>
<dbReference type="Gene3D" id="2.60.40.10">
    <property type="entry name" value="Immunoglobulins"/>
    <property type="match status" value="1"/>
</dbReference>
<sequence>MALSVSGAKAGNKKPSRPSIVGDSTPSLATAKLLFAYSWGEIVGPVDGLKSIKLDGTPIEAADGTLNFPRTQWQFRPGTLDQERLVGFPEINNEIAIGVELRSDTPWVRSLTTAQIDAVRIRLSWPQLQAQDSKGNINGYRIDYTIDIATDNGAYTPVLSAYVARKNTTRYERSHRIELPAGREWQMRVRRLTPNQNSSLIADVMRIEAITEVIDAQMTYPLTAVGGIEFDAEQFNNIPKVSAVMRGRILQVPSNYDAQTRTYVGIWDGTFKLAYSNNPAWVWYDLVLHPYYGLGERITPAMVNRYALYRIAQWCDQWVPDGKGGLEPRFTCNLYLQTRQEAYIVLEDIASIFHGMSYWDGNQLVVTADMPEDPVYSFHRGNFISLTYQGIRKRDRHSRAMVSWDNPDNGFETEQEPVFDEVSIAKFGLQDLPLGAVGCTSRGQAQRAGLFALISEKTQTRPAILRVGLDGQIPRPGQLIRLSDPLLAGRANGGRISHASGRVITLDRDADISPGMRLICNLPSGVAEPREISRVDGRKITVAAAYSEPLQPECGWVIDADDLATLQFKVMRITRPDWHQYQLSLLQHEPGKYDAVDHGSYIDLPPVSIIPPGIQAPPTGVKVSQHISTEQGLAITTMTIAWHAAEFAVGYEVEWRKDAGEWILVPRTGDLNIDVIGIYAGQYLARVRAINAMGVMSIPATSAVTVLEGKATPPPAVTFLRTQSMLFAIGLEWGFPSLAQDTQRSELWYSRTSTHADGLKLADFAYPQARHDLQGLAAGTQFYFWVRLIDRTGNSGPWYPQGGGIAGQASADAGPLLGYLAGQIGTSELGKELLGEINLIAGDGPGSVNSRLNKAREALEALISDVSDALAYDEQKMYQAGEIVRQGNRLFQARSLVVGQAPPDPTFWLDIGTVSETAEGLATQVQKNVSSIEQQDDQLKVHAEQLKAVSSKIDDPKTGLGANATGLSSMTSEVTRIGDELQSISQQVDTVEASVGDAVASVQQVSKALASTDEKLSAMWAVKMELTQDGQYIAAGFGLGIENTDAGLQSQFLVSADRFAMVNTLAGGETVTPFVVQNGQMFINQAFIQDGSISMLKVSEALQSNDYSPAQRGWRLDKTGSIEFNGPVAGGGRLAINNRLIQVFDEAGVLRVRLGIW</sequence>
<dbReference type="Gene3D" id="1.20.5.340">
    <property type="match status" value="1"/>
</dbReference>
<dbReference type="InterPro" id="IPR003961">
    <property type="entry name" value="FN3_dom"/>
</dbReference>
<dbReference type="PANTHER" id="PTHR36251">
    <property type="entry name" value="FELS-1 PROPHAGE HOST SPECIFICITY PROTEIN-RELATED"/>
    <property type="match status" value="1"/>
</dbReference>
<evidence type="ECO:0000313" key="6">
    <source>
        <dbReference type="Proteomes" id="UP000219564"/>
    </source>
</evidence>
<feature type="domain" description="Tip attachment protein J HDII-ins2" evidence="4">
    <location>
        <begin position="92"/>
        <end position="216"/>
    </location>
</feature>
<dbReference type="PANTHER" id="PTHR36251:SF2">
    <property type="entry name" value="GIFSY-2 PROPHAGE HOST SPECIFICITY PROTEIN J, PHAGE LAMBDA"/>
    <property type="match status" value="1"/>
</dbReference>
<evidence type="ECO:0000259" key="3">
    <source>
        <dbReference type="Pfam" id="PF13550"/>
    </source>
</evidence>
<dbReference type="SUPFAM" id="SSF49265">
    <property type="entry name" value="Fibronectin type III"/>
    <property type="match status" value="1"/>
</dbReference>